<reference evidence="19" key="1">
    <citation type="submission" date="2022-02" db="EMBL/GenBank/DDBJ databases">
        <authorList>
            <person name="Henning P.M."/>
            <person name="McCubbin A.G."/>
            <person name="Shore J.S."/>
        </authorList>
    </citation>
    <scope>NUCLEOTIDE SEQUENCE</scope>
    <source>
        <strain evidence="19">F60SS</strain>
        <tissue evidence="19">Leaves</tissue>
    </source>
</reference>
<dbReference type="Pfam" id="PF13625">
    <property type="entry name" value="Helicase_C_3"/>
    <property type="match status" value="2"/>
</dbReference>
<evidence type="ECO:0000256" key="16">
    <source>
        <dbReference type="SAM" id="MobiDB-lite"/>
    </source>
</evidence>
<feature type="domain" description="Helicase ATP-binding" evidence="17">
    <location>
        <begin position="1029"/>
        <end position="1191"/>
    </location>
</feature>
<evidence type="ECO:0000259" key="17">
    <source>
        <dbReference type="PROSITE" id="PS51192"/>
    </source>
</evidence>
<dbReference type="PRINTS" id="PR00851">
    <property type="entry name" value="XRODRMPGMNTB"/>
</dbReference>
<dbReference type="GO" id="GO:0043138">
    <property type="term" value="F:3'-5' DNA helicase activity"/>
    <property type="evidence" value="ECO:0007669"/>
    <property type="project" value="UniProtKB-EC"/>
</dbReference>
<feature type="domain" description="Helicase C-terminal" evidence="18">
    <location>
        <begin position="506"/>
        <end position="672"/>
    </location>
</feature>
<reference evidence="19" key="2">
    <citation type="journal article" date="2023" name="Plants (Basel)">
        <title>Annotation of the Turnera subulata (Passifloraceae) Draft Genome Reveals the S-Locus Evolved after the Divergence of Turneroideae from Passifloroideae in a Stepwise Manner.</title>
        <authorList>
            <person name="Henning P.M."/>
            <person name="Roalson E.H."/>
            <person name="Mir W."/>
            <person name="McCubbin A.G."/>
            <person name="Shore J.S."/>
        </authorList>
    </citation>
    <scope>NUCLEOTIDE SEQUENCE</scope>
    <source>
        <strain evidence="19">F60SS</strain>
    </source>
</reference>
<keyword evidence="9" id="KW-0234">DNA repair</keyword>
<keyword evidence="6" id="KW-0347">Helicase</keyword>
<evidence type="ECO:0000313" key="19">
    <source>
        <dbReference type="EMBL" id="KAJ4837064.1"/>
    </source>
</evidence>
<dbReference type="FunFam" id="3.40.50.300:FF:000117">
    <property type="entry name" value="Putative DNA repair helicase rad25"/>
    <property type="match status" value="1"/>
</dbReference>
<feature type="region of interest" description="Disordered" evidence="16">
    <location>
        <begin position="1514"/>
        <end position="1538"/>
    </location>
</feature>
<dbReference type="NCBIfam" id="TIGR00603">
    <property type="entry name" value="rad25"/>
    <property type="match status" value="2"/>
</dbReference>
<dbReference type="GO" id="GO:0016787">
    <property type="term" value="F:hydrolase activity"/>
    <property type="evidence" value="ECO:0007669"/>
    <property type="project" value="UniProtKB-KW"/>
</dbReference>
<accession>A0A9Q0FSL1</accession>
<evidence type="ECO:0000256" key="13">
    <source>
        <dbReference type="ARBA" id="ARBA00034808"/>
    </source>
</evidence>
<dbReference type="Pfam" id="PF16203">
    <property type="entry name" value="ERCC3_RAD25_C"/>
    <property type="match status" value="3"/>
</dbReference>
<evidence type="ECO:0000256" key="10">
    <source>
        <dbReference type="ARBA" id="ARBA00023235"/>
    </source>
</evidence>
<comment type="caution">
    <text evidence="19">The sequence shown here is derived from an EMBL/GenBank/DDBJ whole genome shotgun (WGS) entry which is preliminary data.</text>
</comment>
<keyword evidence="5" id="KW-0378">Hydrolase</keyword>
<comment type="catalytic activity">
    <reaction evidence="14">
        <text>ATP + H2O = ADP + phosphate + H(+)</text>
        <dbReference type="Rhea" id="RHEA:13065"/>
        <dbReference type="ChEBI" id="CHEBI:15377"/>
        <dbReference type="ChEBI" id="CHEBI:15378"/>
        <dbReference type="ChEBI" id="CHEBI:30616"/>
        <dbReference type="ChEBI" id="CHEBI:43474"/>
        <dbReference type="ChEBI" id="CHEBI:456216"/>
        <dbReference type="EC" id="5.6.2.4"/>
    </reaction>
</comment>
<dbReference type="Proteomes" id="UP001141552">
    <property type="component" value="Unassembled WGS sequence"/>
</dbReference>
<dbReference type="InterPro" id="IPR001161">
    <property type="entry name" value="XPB/Ssl2"/>
</dbReference>
<dbReference type="GO" id="GO:0009411">
    <property type="term" value="P:response to UV"/>
    <property type="evidence" value="ECO:0007669"/>
    <property type="project" value="UniProtKB-ARBA"/>
</dbReference>
<evidence type="ECO:0000256" key="2">
    <source>
        <dbReference type="ARBA" id="ARBA00006637"/>
    </source>
</evidence>
<dbReference type="CDD" id="cd18029">
    <property type="entry name" value="DEXHc_XPB"/>
    <property type="match status" value="2"/>
</dbReference>
<keyword evidence="10" id="KW-0413">Isomerase</keyword>
<proteinExistence type="inferred from homology"/>
<dbReference type="GO" id="GO:0097550">
    <property type="term" value="C:transcription preinitiation complex"/>
    <property type="evidence" value="ECO:0007669"/>
    <property type="project" value="TreeGrafter"/>
</dbReference>
<dbReference type="InterPro" id="IPR014001">
    <property type="entry name" value="Helicase_ATP-bd"/>
</dbReference>
<dbReference type="GO" id="GO:0000112">
    <property type="term" value="C:nucleotide-excision repair factor 3 complex"/>
    <property type="evidence" value="ECO:0007669"/>
    <property type="project" value="TreeGrafter"/>
</dbReference>
<dbReference type="GO" id="GO:0003677">
    <property type="term" value="F:DNA binding"/>
    <property type="evidence" value="ECO:0007669"/>
    <property type="project" value="UniProtKB-KW"/>
</dbReference>
<dbReference type="InterPro" id="IPR032830">
    <property type="entry name" value="XPB/Ssl2_N"/>
</dbReference>
<feature type="domain" description="Helicase ATP-binding" evidence="17">
    <location>
        <begin position="289"/>
        <end position="451"/>
    </location>
</feature>
<dbReference type="InterPro" id="IPR001650">
    <property type="entry name" value="Helicase_C-like"/>
</dbReference>
<name>A0A9Q0FSL1_9ROSI</name>
<dbReference type="EC" id="5.6.2.4" evidence="13"/>
<comment type="subunit">
    <text evidence="15">Component of the 7-subunit TFIIH core complex composed of XPB, XPD, TFB1/GTF2H1, GTF2H2/P44, TFB4/GTF2H3, TFB2/GTF2H4 and TFB5/GTF2H5, which is active in NER. The core complex associates with the 3-subunit CDK-activating kinase (CAK) module composed of CYCH1/cyclin H1, CDKD and MAT1/At4g30820 to form the 10-subunit holoenzyme (holo-TFIIH) active in transcription.</text>
</comment>
<comment type="similarity">
    <text evidence="2">Belongs to the helicase family. RAD25/XPB subfamily.</text>
</comment>
<dbReference type="OrthoDB" id="10262986at2759"/>
<dbReference type="Pfam" id="PF04851">
    <property type="entry name" value="ResIII"/>
    <property type="match status" value="2"/>
</dbReference>
<dbReference type="PANTHER" id="PTHR11274:SF0">
    <property type="entry name" value="GENERAL TRANSCRIPTION AND DNA REPAIR FACTOR IIH HELICASE SUBUNIT XPB"/>
    <property type="match status" value="1"/>
</dbReference>
<dbReference type="SMART" id="SM00490">
    <property type="entry name" value="HELICc"/>
    <property type="match status" value="2"/>
</dbReference>
<dbReference type="GO" id="GO:0006367">
    <property type="term" value="P:transcription initiation at RNA polymerase II promoter"/>
    <property type="evidence" value="ECO:0007669"/>
    <property type="project" value="InterPro"/>
</dbReference>
<organism evidence="19 20">
    <name type="scientific">Turnera subulata</name>
    <dbReference type="NCBI Taxonomy" id="218843"/>
    <lineage>
        <taxon>Eukaryota</taxon>
        <taxon>Viridiplantae</taxon>
        <taxon>Streptophyta</taxon>
        <taxon>Embryophyta</taxon>
        <taxon>Tracheophyta</taxon>
        <taxon>Spermatophyta</taxon>
        <taxon>Magnoliopsida</taxon>
        <taxon>eudicotyledons</taxon>
        <taxon>Gunneridae</taxon>
        <taxon>Pentapetalae</taxon>
        <taxon>rosids</taxon>
        <taxon>fabids</taxon>
        <taxon>Malpighiales</taxon>
        <taxon>Passifloraceae</taxon>
        <taxon>Turnera</taxon>
    </lineage>
</organism>
<evidence type="ECO:0000256" key="5">
    <source>
        <dbReference type="ARBA" id="ARBA00022801"/>
    </source>
</evidence>
<dbReference type="PROSITE" id="PS51192">
    <property type="entry name" value="HELICASE_ATP_BIND_1"/>
    <property type="match status" value="2"/>
</dbReference>
<keyword evidence="7" id="KW-0067">ATP-binding</keyword>
<evidence type="ECO:0000256" key="8">
    <source>
        <dbReference type="ARBA" id="ARBA00023125"/>
    </source>
</evidence>
<protein>
    <recommendedName>
        <fullName evidence="13">DNA 3'-5' helicase</fullName>
        <ecNumber evidence="13">5.6.2.4</ecNumber>
    </recommendedName>
</protein>
<keyword evidence="8" id="KW-0238">DNA-binding</keyword>
<evidence type="ECO:0000256" key="12">
    <source>
        <dbReference type="ARBA" id="ARBA00034617"/>
    </source>
</evidence>
<dbReference type="Gene3D" id="3.40.50.300">
    <property type="entry name" value="P-loop containing nucleotide triphosphate hydrolases"/>
    <property type="match status" value="4"/>
</dbReference>
<dbReference type="InterPro" id="IPR050615">
    <property type="entry name" value="ATP-dep_DNA_Helicase"/>
</dbReference>
<evidence type="ECO:0000256" key="7">
    <source>
        <dbReference type="ARBA" id="ARBA00022840"/>
    </source>
</evidence>
<evidence type="ECO:0000256" key="4">
    <source>
        <dbReference type="ARBA" id="ARBA00022763"/>
    </source>
</evidence>
<dbReference type="PROSITE" id="PS51194">
    <property type="entry name" value="HELICASE_CTER"/>
    <property type="match status" value="1"/>
</dbReference>
<evidence type="ECO:0000259" key="18">
    <source>
        <dbReference type="PROSITE" id="PS51194"/>
    </source>
</evidence>
<sequence>MGHGDKGRPNKRFRKEDYSVAGDDDVYYNEDAEDDFRDGEGEVKRRDFTKLELKPDHENRPLWACADGRIFLETFSPLYKQAYDFLIAIAEPVCRPESMHEYNLTPHSLYAAVSVGLETETIIAVLNKLSKTKLPKEMIDFIHASTANYGKVKLVLKKNRYFIESPFPEVLKKLLRDVVISKARIVSESSHGRDGFTISKAAEEMSNIHDGLINGAALAAAAEDKETHSFEIDPSQVENVKQRCLPNALNYPMLEEYDFRNDSVNPDLRIELKPNAKPRPYQEKSLSKMFGNGRARSGIIVLPCGAGKSLVGVSAACRIKKSCLCLATNAVSVDQWAFQFQLWAKIADEQICRFTSDSKEQFQGNAGVVVTTYNMVAFGGKRSEESEKIIEEIRNREWGLLLMDEVHVVPAHMFRKVISITKSHCKLGLTATLVREDERITDLNFLIGPKLYEANWLDLVKGGFIANVQCAEVWCPMTKEFFAEYLKKENSKKKQALYVMNPNKFRACEFLIRFHEQQRGDKIIVFADNLFALTEYAMKLRKPMIYGATSHAERTKILQAFKTSKDVNTIFLSKVGDNSIDIPEANVIIQISSHAGSRRQEAQRLGRILRAKGKLQDRMAGGKEEYNAFFYSLVSTDTQEMYYSTKRQQFLIDQGYSFKVITSLPPPDAGADLSYHSLDEQVALLRKVKNAGDDLVGLEQLEEDADDINLHKARRSMGSMSAMSGAKGMVYMEYGTGRKLAGDKGRPSKRLKKDKDDYTVAGGDEVYYNEDGEEDSRDGEGEVKNKDFTKLELKPDHENRPLWACADGRIFLETFSPLYKQAYDFLIAIAEPVCRPESMHEYNLTPHSLYAAVSVGLETETIIAVLNKLSKTKLPKEMVDFIHASTANYGKVKLVLKKNRYFIESPFPEVLKKLLKDEVISKARLASESSDGQDGFTINKAAEEMSTVHDGLINEAELAAAAEEKEAHSFEIDPSQVENVKQRCLPNALNYPMLEEYDFRNDTVNPDLKIELKPNAKPRPYQEKSLSKMFGNGRARSGIIVLPCGAGKSLVGVSAACRIKKSCLCLATNAVSVDQWAFQFKLWAKIADEQICRFTSDSKERFQGNAGVVVTTYNMVAFNGKRSPESEKIIEEIRNREWGLLLMDEVHVVPAHMFRKVISITKSHCKLGLTATLVREDERITDLNFLIGPKLYEANWLDLVKGGFIANVQCAEVWCPMTKEFFAEYLKKENSKKKQALYVMNPNKFRACEFLIRFHEQQRGDKIIVFADNLFALTEYAMKLRKPMIYGATSHAERTKILQAFKTSKEVNTIFLSKTKTLYSPFNAIFTKTPPYYSAPTLSSLLSSSTSLVGDNSIDIPEANVIIQISSHAGSRRQEAQRLGRILRAKGKLQDRMAGGKEEYNAFFYSLVSTDTQEMYYSTKRQQFLIDQGYSFKVITSLPPPDSGADLSYHSLDEQITLLSKVINAGDDAVGLEQLEEDVDDIELQKARRLSASMSAMSGAKGMVYVEYSTGRKLAGQGQTKKPKDPSKRHVLFKKRYG</sequence>
<evidence type="ECO:0000256" key="1">
    <source>
        <dbReference type="ARBA" id="ARBA00004123"/>
    </source>
</evidence>
<evidence type="ECO:0000256" key="15">
    <source>
        <dbReference type="ARBA" id="ARBA00065951"/>
    </source>
</evidence>
<dbReference type="GO" id="GO:0005675">
    <property type="term" value="C:transcription factor TFIIH holo complex"/>
    <property type="evidence" value="ECO:0007669"/>
    <property type="project" value="TreeGrafter"/>
</dbReference>
<gene>
    <name evidence="19" type="ORF">Tsubulata_008427</name>
</gene>
<evidence type="ECO:0000313" key="20">
    <source>
        <dbReference type="Proteomes" id="UP001141552"/>
    </source>
</evidence>
<dbReference type="GO" id="GO:0005524">
    <property type="term" value="F:ATP binding"/>
    <property type="evidence" value="ECO:0007669"/>
    <property type="project" value="UniProtKB-KW"/>
</dbReference>
<keyword evidence="4" id="KW-0227">DNA damage</keyword>
<dbReference type="InterPro" id="IPR027417">
    <property type="entry name" value="P-loop_NTPase"/>
</dbReference>
<keyword evidence="20" id="KW-1185">Reference proteome</keyword>
<evidence type="ECO:0000256" key="9">
    <source>
        <dbReference type="ARBA" id="ARBA00023204"/>
    </source>
</evidence>
<dbReference type="InterPro" id="IPR006935">
    <property type="entry name" value="Helicase/UvrB_N"/>
</dbReference>
<comment type="catalytic activity">
    <reaction evidence="12">
        <text>Couples ATP hydrolysis with the unwinding of duplex DNA by translocating in the 3'-5' direction.</text>
        <dbReference type="EC" id="5.6.2.4"/>
    </reaction>
</comment>
<dbReference type="InterPro" id="IPR032438">
    <property type="entry name" value="ERCC3_RAD25_C"/>
</dbReference>
<comment type="subcellular location">
    <subcellularLocation>
        <location evidence="1">Nucleus</location>
    </subcellularLocation>
</comment>
<dbReference type="SUPFAM" id="SSF52540">
    <property type="entry name" value="P-loop containing nucleoside triphosphate hydrolases"/>
    <property type="match status" value="4"/>
</dbReference>
<dbReference type="SMART" id="SM00487">
    <property type="entry name" value="DEXDc"/>
    <property type="match status" value="2"/>
</dbReference>
<dbReference type="EMBL" id="JAKUCV010003952">
    <property type="protein sequence ID" value="KAJ4837064.1"/>
    <property type="molecule type" value="Genomic_DNA"/>
</dbReference>
<dbReference type="FunFam" id="3.40.50.300:FF:000077">
    <property type="entry name" value="Probable DNA repair helicase RAD25"/>
    <property type="match status" value="2"/>
</dbReference>
<evidence type="ECO:0000256" key="3">
    <source>
        <dbReference type="ARBA" id="ARBA00022741"/>
    </source>
</evidence>
<evidence type="ECO:0000256" key="6">
    <source>
        <dbReference type="ARBA" id="ARBA00022806"/>
    </source>
</evidence>
<dbReference type="PANTHER" id="PTHR11274">
    <property type="entry name" value="RAD25/XP-B DNA REPAIR HELICASE"/>
    <property type="match status" value="1"/>
</dbReference>
<feature type="compositionally biased region" description="Basic residues" evidence="16">
    <location>
        <begin position="1529"/>
        <end position="1538"/>
    </location>
</feature>
<dbReference type="GO" id="GO:0006289">
    <property type="term" value="P:nucleotide-excision repair"/>
    <property type="evidence" value="ECO:0007669"/>
    <property type="project" value="InterPro"/>
</dbReference>
<dbReference type="CDD" id="cd18789">
    <property type="entry name" value="SF2_C_XPB"/>
    <property type="match status" value="2"/>
</dbReference>
<evidence type="ECO:0000256" key="11">
    <source>
        <dbReference type="ARBA" id="ARBA00023242"/>
    </source>
</evidence>
<keyword evidence="3" id="KW-0547">Nucleotide-binding</keyword>
<keyword evidence="11" id="KW-0539">Nucleus</keyword>
<evidence type="ECO:0000256" key="14">
    <source>
        <dbReference type="ARBA" id="ARBA00048988"/>
    </source>
</evidence>